<gene>
    <name evidence="2" type="ORF">IU514_04215</name>
</gene>
<accession>A0ABS0B3Z3</accession>
<dbReference type="EMBL" id="JADLZT010000002">
    <property type="protein sequence ID" value="MBF6023230.1"/>
    <property type="molecule type" value="Genomic_DNA"/>
</dbReference>
<feature type="domain" description="NADP-dependent oxidoreductase" evidence="1">
    <location>
        <begin position="15"/>
        <end position="312"/>
    </location>
</feature>
<dbReference type="InterPro" id="IPR023210">
    <property type="entry name" value="NADP_OxRdtase_dom"/>
</dbReference>
<evidence type="ECO:0000313" key="2">
    <source>
        <dbReference type="EMBL" id="MBF6023230.1"/>
    </source>
</evidence>
<dbReference type="Proteomes" id="UP001429984">
    <property type="component" value="Unassembled WGS sequence"/>
</dbReference>
<dbReference type="CDD" id="cd19081">
    <property type="entry name" value="AKR_AKR9C1"/>
    <property type="match status" value="1"/>
</dbReference>
<dbReference type="Gene3D" id="3.20.20.100">
    <property type="entry name" value="NADP-dependent oxidoreductase domain"/>
    <property type="match status" value="1"/>
</dbReference>
<name>A0ABS0B3Z3_9GAMM</name>
<dbReference type="PANTHER" id="PTHR43364:SF6">
    <property type="entry name" value="OXIDOREDUCTASE-RELATED"/>
    <property type="match status" value="1"/>
</dbReference>
<dbReference type="Pfam" id="PF00248">
    <property type="entry name" value="Aldo_ket_red"/>
    <property type="match status" value="1"/>
</dbReference>
<dbReference type="SUPFAM" id="SSF51430">
    <property type="entry name" value="NAD(P)-linked oxidoreductase"/>
    <property type="match status" value="1"/>
</dbReference>
<dbReference type="PANTHER" id="PTHR43364">
    <property type="entry name" value="NADH-SPECIFIC METHYLGLYOXAL REDUCTASE-RELATED"/>
    <property type="match status" value="1"/>
</dbReference>
<dbReference type="InterPro" id="IPR036812">
    <property type="entry name" value="NAD(P)_OxRdtase_dom_sf"/>
</dbReference>
<sequence length="315" mass="33589">MDSRPIGHSPLSVAPLAFGGNVFGWSADEATSFALLDAFVEAGFNLVDTADSYSHWVPGNQGGESESILGRWFHRTGKRDRVVLATKVGKWAQRPGLSPPNIQAAVEDSLRRLQTDVIDLYQAHADDASVPLADTLGAFARLVEQGKVRVLGASNYSAARLAEALDTSERLRLPRFESLQPEYNLHDRAGFEAELEPLVRERGVGVIGYYSLASGFLTGKYRSAADIGRSAARAGAIGRYLTARGMRILQALDDVAAGHRATPAQVALAWLMARPTVTAPIASATSVAQLQELIGAARLSLPAAEIAQLDAASAE</sequence>
<evidence type="ECO:0000313" key="3">
    <source>
        <dbReference type="Proteomes" id="UP001429984"/>
    </source>
</evidence>
<comment type="caution">
    <text evidence="2">The sequence shown here is derived from an EMBL/GenBank/DDBJ whole genome shotgun (WGS) entry which is preliminary data.</text>
</comment>
<keyword evidence="3" id="KW-1185">Reference proteome</keyword>
<organism evidence="2 3">
    <name type="scientific">Lysobacter niastensis</name>
    <dbReference type="NCBI Taxonomy" id="380629"/>
    <lineage>
        <taxon>Bacteria</taxon>
        <taxon>Pseudomonadati</taxon>
        <taxon>Pseudomonadota</taxon>
        <taxon>Gammaproteobacteria</taxon>
        <taxon>Lysobacterales</taxon>
        <taxon>Lysobacteraceae</taxon>
        <taxon>Lysobacter</taxon>
    </lineage>
</organism>
<protein>
    <submittedName>
        <fullName evidence="2">Aldo/keto reductase</fullName>
    </submittedName>
</protein>
<dbReference type="RefSeq" id="WP_194929823.1">
    <property type="nucleotide sequence ID" value="NZ_JADLZT010000002.1"/>
</dbReference>
<proteinExistence type="predicted"/>
<reference evidence="2 3" key="1">
    <citation type="submission" date="2020-11" db="EMBL/GenBank/DDBJ databases">
        <title>Draft Genome Sequence and Secondary Metabolite Biosynthetic Potential of the Lysobacter niastensis Type strain DSM 18481.</title>
        <authorList>
            <person name="Turrini P."/>
            <person name="Artuso I."/>
            <person name="Tescari M."/>
            <person name="Lugli G.A."/>
            <person name="Frangipani E."/>
            <person name="Ventura M."/>
            <person name="Visca P."/>
        </authorList>
    </citation>
    <scope>NUCLEOTIDE SEQUENCE [LARGE SCALE GENOMIC DNA]</scope>
    <source>
        <strain evidence="2 3">DSM 18481</strain>
    </source>
</reference>
<evidence type="ECO:0000259" key="1">
    <source>
        <dbReference type="Pfam" id="PF00248"/>
    </source>
</evidence>
<dbReference type="InterPro" id="IPR050523">
    <property type="entry name" value="AKR_Detox_Biosynth"/>
</dbReference>